<feature type="domain" description="RelA/SpoT" evidence="2">
    <location>
        <begin position="50"/>
        <end position="179"/>
    </location>
</feature>
<dbReference type="SMART" id="SM00954">
    <property type="entry name" value="RelA_SpoT"/>
    <property type="match status" value="1"/>
</dbReference>
<reference evidence="3 4" key="1">
    <citation type="submission" date="2011-09" db="EMBL/GenBank/DDBJ databases">
        <title>The draft genome of Treponema saccharophilum DSM 2985.</title>
        <authorList>
            <consortium name="US DOE Joint Genome Institute (JGI-PGF)"/>
            <person name="Lucas S."/>
            <person name="Copeland A."/>
            <person name="Lapidus A."/>
            <person name="Glavina del Rio T."/>
            <person name="Dalin E."/>
            <person name="Tice H."/>
            <person name="Bruce D."/>
            <person name="Goodwin L."/>
            <person name="Pitluck S."/>
            <person name="Peters L."/>
            <person name="Kyrpides N."/>
            <person name="Mavromatis K."/>
            <person name="Ivanova N."/>
            <person name="Markowitz V."/>
            <person name="Cheng J.-F."/>
            <person name="Hugenholtz P."/>
            <person name="Woyke T."/>
            <person name="Wu D."/>
            <person name="Gronow S."/>
            <person name="Wellnitz S."/>
            <person name="Brambilla E."/>
            <person name="Klenk H.-P."/>
            <person name="Eisen J.A."/>
        </authorList>
    </citation>
    <scope>NUCLEOTIDE SEQUENCE [LARGE SCALE GENOMIC DNA]</scope>
    <source>
        <strain evidence="3 4">DSM 2985</strain>
    </source>
</reference>
<dbReference type="InterPro" id="IPR019734">
    <property type="entry name" value="TPR_rpt"/>
</dbReference>
<dbReference type="PANTHER" id="PTHR41773">
    <property type="entry name" value="GTP PYROPHOSPHATASE-RELATED"/>
    <property type="match status" value="1"/>
</dbReference>
<dbReference type="Pfam" id="PF13432">
    <property type="entry name" value="TPR_16"/>
    <property type="match status" value="1"/>
</dbReference>
<evidence type="ECO:0000259" key="2">
    <source>
        <dbReference type="SMART" id="SM00954"/>
    </source>
</evidence>
<dbReference type="SUPFAM" id="SSF48452">
    <property type="entry name" value="TPR-like"/>
    <property type="match status" value="1"/>
</dbReference>
<dbReference type="InterPro" id="IPR011990">
    <property type="entry name" value="TPR-like_helical_dom_sf"/>
</dbReference>
<sequence length="416" mass="47303">MEARITSLPNKNDIKFTYESYNPVLSEILEKIESKLRKTIKLASMPTYKSRVKSFGSYYRKVLRLKASEAEKTNFVPLTDMMGIRVICAFLEDLGEVIRQVCDNFDVREIEHKGAEQNFREFGYESVHVLVAIPDDCMPEKKTLPLPDNIVCEIQIRTILQDAWAEVEHELVYKTEFTPFDLPLKRKLASMNASLSLADIIFQEIRDYQKKLQGEVDARRSAFYEKADEVTFDAVALQKSIPETKSINRVTPYVRGTIDDMLLEAIHAHNHGELDKAIKIYSDILSSDPIPAPPVLAVIFKHRGMAHFAQNNYNAALSDFRSSVENDSNGFRAFYYIGIVQSIMGNHKDAVESFSASIKINEYQSHAHFRRAIAYFELGEYDKSLADLNAAQALGLDDAGCRALNDKLVEKFGMKM</sequence>
<dbReference type="CDD" id="cd05399">
    <property type="entry name" value="NT_Rel-Spo_like"/>
    <property type="match status" value="1"/>
</dbReference>
<dbReference type="Proteomes" id="UP000003571">
    <property type="component" value="Unassembled WGS sequence"/>
</dbReference>
<evidence type="ECO:0000313" key="4">
    <source>
        <dbReference type="Proteomes" id="UP000003571"/>
    </source>
</evidence>
<keyword evidence="4" id="KW-1185">Reference proteome</keyword>
<feature type="repeat" description="TPR" evidence="1">
    <location>
        <begin position="331"/>
        <end position="364"/>
    </location>
</feature>
<dbReference type="Gene3D" id="3.30.460.10">
    <property type="entry name" value="Beta Polymerase, domain 2"/>
    <property type="match status" value="1"/>
</dbReference>
<keyword evidence="1" id="KW-0802">TPR repeat</keyword>
<evidence type="ECO:0000313" key="3">
    <source>
        <dbReference type="EMBL" id="EIC00697.1"/>
    </source>
</evidence>
<dbReference type="EMBL" id="AGRW01000054">
    <property type="protein sequence ID" value="EIC00697.1"/>
    <property type="molecule type" value="Genomic_DNA"/>
</dbReference>
<evidence type="ECO:0000256" key="1">
    <source>
        <dbReference type="PROSITE-ProRule" id="PRU00339"/>
    </source>
</evidence>
<gene>
    <name evidence="3" type="ORF">TresaDRAFT_0170</name>
</gene>
<dbReference type="eggNOG" id="COG2357">
    <property type="taxonomic scope" value="Bacteria"/>
</dbReference>
<dbReference type="GO" id="GO:0015969">
    <property type="term" value="P:guanosine tetraphosphate metabolic process"/>
    <property type="evidence" value="ECO:0007669"/>
    <property type="project" value="InterPro"/>
</dbReference>
<organism evidence="3 4">
    <name type="scientific">Treponema saccharophilum DSM 2985</name>
    <dbReference type="NCBI Taxonomy" id="907348"/>
    <lineage>
        <taxon>Bacteria</taxon>
        <taxon>Pseudomonadati</taxon>
        <taxon>Spirochaetota</taxon>
        <taxon>Spirochaetia</taxon>
        <taxon>Spirochaetales</taxon>
        <taxon>Treponemataceae</taxon>
        <taxon>Treponema</taxon>
    </lineage>
</organism>
<dbReference type="InterPro" id="IPR007685">
    <property type="entry name" value="RelA_SpoT"/>
</dbReference>
<dbReference type="PROSITE" id="PS50005">
    <property type="entry name" value="TPR"/>
    <property type="match status" value="2"/>
</dbReference>
<dbReference type="SUPFAM" id="SSF81301">
    <property type="entry name" value="Nucleotidyltransferase"/>
    <property type="match status" value="1"/>
</dbReference>
<dbReference type="Gene3D" id="1.25.40.10">
    <property type="entry name" value="Tetratricopeptide repeat domain"/>
    <property type="match status" value="1"/>
</dbReference>
<dbReference type="eggNOG" id="COG0457">
    <property type="taxonomic scope" value="Bacteria"/>
</dbReference>
<dbReference type="PANTHER" id="PTHR41773:SF1">
    <property type="entry name" value="RELA_SPOT DOMAIN-CONTAINING PROTEIN"/>
    <property type="match status" value="1"/>
</dbReference>
<accession>H7EP64</accession>
<dbReference type="Gene3D" id="1.10.287.860">
    <property type="entry name" value="Nucleotidyltransferase"/>
    <property type="match status" value="1"/>
</dbReference>
<dbReference type="Pfam" id="PF04607">
    <property type="entry name" value="RelA_SpoT"/>
    <property type="match status" value="1"/>
</dbReference>
<dbReference type="AlphaFoldDB" id="H7EP64"/>
<dbReference type="OrthoDB" id="9789634at2"/>
<comment type="caution">
    <text evidence="3">The sequence shown here is derived from an EMBL/GenBank/DDBJ whole genome shotgun (WGS) entry which is preliminary data.</text>
</comment>
<feature type="repeat" description="TPR" evidence="1">
    <location>
        <begin position="297"/>
        <end position="330"/>
    </location>
</feature>
<name>H7EP64_9SPIR</name>
<proteinExistence type="predicted"/>
<dbReference type="SMART" id="SM00028">
    <property type="entry name" value="TPR"/>
    <property type="match status" value="4"/>
</dbReference>
<dbReference type="PATRIC" id="fig|907348.3.peg.2756"/>
<dbReference type="STRING" id="907348.TresaDRAFT_0170"/>
<dbReference type="InterPro" id="IPR043519">
    <property type="entry name" value="NT_sf"/>
</dbReference>
<protein>
    <submittedName>
        <fullName evidence="3">RelA/SpoT domain protein</fullName>
    </submittedName>
</protein>